<accession>A0ABV5ZDH2</accession>
<dbReference type="Proteomes" id="UP001589628">
    <property type="component" value="Unassembled WGS sequence"/>
</dbReference>
<proteinExistence type="predicted"/>
<sequence>MEGKVKKTIKSASQTLTLLSKVRCVKSYSLSPEYKPKRLHSWPSQFESDDEVISLLKSNGVSFENHHRVKSHPVEYSLYKSLNVIDIDEISDIRVARTQLNIFQIISEGENIKKITAICDTSKHPERTIPVSMSDINGLNEFSKYRDSMLLIERENSKYDIKLPAFAYRSALEGIAGIEGHSIFHEDRSNFIGDNVDKKGRSKRFIVHEGNKDHLIKVLTKTMESIDKLVGDYSWVEILKKDGKMYYSKKI</sequence>
<name>A0ABV5ZDH2_9GAMM</name>
<organism evidence="1 2">
    <name type="scientific">Balneatrix alpica</name>
    <dbReference type="NCBI Taxonomy" id="75684"/>
    <lineage>
        <taxon>Bacteria</taxon>
        <taxon>Pseudomonadati</taxon>
        <taxon>Pseudomonadota</taxon>
        <taxon>Gammaproteobacteria</taxon>
        <taxon>Oceanospirillales</taxon>
        <taxon>Balneatrichaceae</taxon>
        <taxon>Balneatrix</taxon>
    </lineage>
</organism>
<protein>
    <submittedName>
        <fullName evidence="1">Uncharacterized protein</fullName>
    </submittedName>
</protein>
<keyword evidence="2" id="KW-1185">Reference proteome</keyword>
<dbReference type="EMBL" id="JBHLZN010000004">
    <property type="protein sequence ID" value="MFB9887306.1"/>
    <property type="molecule type" value="Genomic_DNA"/>
</dbReference>
<dbReference type="RefSeq" id="WP_027314116.1">
    <property type="nucleotide sequence ID" value="NZ_JBHLZN010000004.1"/>
</dbReference>
<evidence type="ECO:0000313" key="2">
    <source>
        <dbReference type="Proteomes" id="UP001589628"/>
    </source>
</evidence>
<gene>
    <name evidence="1" type="ORF">ACFFLH_12875</name>
</gene>
<comment type="caution">
    <text evidence="1">The sequence shown here is derived from an EMBL/GenBank/DDBJ whole genome shotgun (WGS) entry which is preliminary data.</text>
</comment>
<evidence type="ECO:0000313" key="1">
    <source>
        <dbReference type="EMBL" id="MFB9887306.1"/>
    </source>
</evidence>
<reference evidence="1 2" key="1">
    <citation type="submission" date="2024-09" db="EMBL/GenBank/DDBJ databases">
        <authorList>
            <person name="Sun Q."/>
            <person name="Mori K."/>
        </authorList>
    </citation>
    <scope>NUCLEOTIDE SEQUENCE [LARGE SCALE GENOMIC DNA]</scope>
    <source>
        <strain evidence="1 2">ATCC 51285</strain>
    </source>
</reference>